<dbReference type="Gene3D" id="2.20.110.10">
    <property type="entry name" value="Histone H3 K4-specific methyltransferase SET7/9 N-terminal domain"/>
    <property type="match status" value="2"/>
</dbReference>
<dbReference type="EMBL" id="ON887157">
    <property type="protein sequence ID" value="WBR14563.1"/>
    <property type="molecule type" value="Genomic_DNA"/>
</dbReference>
<accession>A0AA95J4B9</accession>
<dbReference type="Proteomes" id="UP001185135">
    <property type="component" value="Segment"/>
</dbReference>
<feature type="domain" description="F-box" evidence="2">
    <location>
        <begin position="7"/>
        <end position="54"/>
    </location>
</feature>
<dbReference type="PROSITE" id="PS50181">
    <property type="entry name" value="FBOX"/>
    <property type="match status" value="1"/>
</dbReference>
<dbReference type="Pfam" id="PF02493">
    <property type="entry name" value="MORN"/>
    <property type="match status" value="5"/>
</dbReference>
<dbReference type="InterPro" id="IPR001810">
    <property type="entry name" value="F-box_dom"/>
</dbReference>
<keyword evidence="1" id="KW-0677">Repeat</keyword>
<reference evidence="3" key="1">
    <citation type="submission" date="2022-06" db="EMBL/GenBank/DDBJ databases">
        <authorList>
            <person name="Legendre M."/>
            <person name="Claverie J.-M."/>
            <person name="Alempic J.-M."/>
            <person name="Abergel C."/>
        </authorList>
    </citation>
    <scope>NUCLEOTIDE SEQUENCE</scope>
    <source>
        <strain evidence="3">Kuranda</strain>
    </source>
</reference>
<dbReference type="SUPFAM" id="SSF81383">
    <property type="entry name" value="F-box domain"/>
    <property type="match status" value="1"/>
</dbReference>
<organism evidence="3 4">
    <name type="scientific">Pandoravirus kuranda</name>
    <dbReference type="NCBI Taxonomy" id="3019033"/>
    <lineage>
        <taxon>Viruses</taxon>
        <taxon>Pandoravirus</taxon>
    </lineage>
</organism>
<dbReference type="PANTHER" id="PTHR43215">
    <property type="entry name" value="RADIAL SPOKE HEAD 1 HOMOLOG"/>
    <property type="match status" value="1"/>
</dbReference>
<protein>
    <submittedName>
        <fullName evidence="3">Morn repeat protein</fullName>
    </submittedName>
</protein>
<dbReference type="InterPro" id="IPR036047">
    <property type="entry name" value="F-box-like_dom_sf"/>
</dbReference>
<dbReference type="SMART" id="SM00698">
    <property type="entry name" value="MORN"/>
    <property type="match status" value="5"/>
</dbReference>
<dbReference type="SUPFAM" id="SSF82185">
    <property type="entry name" value="Histone H3 K4-specific methyltransferase SET7/9 N-terminal domain"/>
    <property type="match status" value="2"/>
</dbReference>
<gene>
    <name evidence="3" type="ORF">pkur_cds_388</name>
</gene>
<dbReference type="PANTHER" id="PTHR43215:SF14">
    <property type="entry name" value="RADIAL SPOKE HEAD 1 HOMOLOG"/>
    <property type="match status" value="1"/>
</dbReference>
<evidence type="ECO:0000259" key="2">
    <source>
        <dbReference type="PROSITE" id="PS50181"/>
    </source>
</evidence>
<dbReference type="Pfam" id="PF12937">
    <property type="entry name" value="F-box-like"/>
    <property type="match status" value="1"/>
</dbReference>
<evidence type="ECO:0000256" key="1">
    <source>
        <dbReference type="ARBA" id="ARBA00022737"/>
    </source>
</evidence>
<proteinExistence type="predicted"/>
<evidence type="ECO:0000313" key="4">
    <source>
        <dbReference type="Proteomes" id="UP001185135"/>
    </source>
</evidence>
<evidence type="ECO:0000313" key="3">
    <source>
        <dbReference type="EMBL" id="WBR14563.1"/>
    </source>
</evidence>
<dbReference type="InterPro" id="IPR003409">
    <property type="entry name" value="MORN"/>
</dbReference>
<dbReference type="Gene3D" id="1.20.1280.50">
    <property type="match status" value="1"/>
</dbReference>
<sequence length="463" mass="51197">MMCCDAAATLADMPDEIILRIARILGRAPDIVRLGSTCSHYNRLLRDEHLWKPLCLTQFGPPLHEGFLDAGKSWQWLYRAQGSNARLAGVDVGALMTPGRIYWGDTLDGLPHGYGLSIALPTKHRDGRALTRRHRDRDLDNGTPRHDGYWFGGRASGYGVRVYRNGSRYRGMWHDDLHHGYGERVDKQGWTYVGEWHSGHPHGEVPCGDAGTGRFHCCGIDYARSDLYDFMQLGQGGGDDMARSLSSLPSPQRQSEPAARVLLWNRADQAIDASKHAYAFGGVVFLPDGVIYARARNGDAIRGTVTWPDGRHFVGRWASWHVNRQLTAIGTMTHPDGRVQNGPFSGDRLRGRAVVTYPDGARVEAVWSGDYVCGPANVSWPDGRRYVGSWDSGSCHGQGRMTWPDGRHYVGSWDNGSCHGRGRMTWPDGSRWTGTWVNGQAEATPSAHDIASDVAARVVAPQL</sequence>
<name>A0AA95J4B9_9VIRU</name>